<feature type="compositionally biased region" description="Low complexity" evidence="1">
    <location>
        <begin position="261"/>
        <end position="275"/>
    </location>
</feature>
<protein>
    <submittedName>
        <fullName evidence="2">Uncharacterized protein</fullName>
    </submittedName>
</protein>
<reference evidence="2 3" key="1">
    <citation type="journal article" date="2015" name="Sci. Rep.">
        <title>Chromosome-level genome map provides insights into diverse defense mechanisms in the medicinal fungus Ganoderma sinense.</title>
        <authorList>
            <person name="Zhu Y."/>
            <person name="Xu J."/>
            <person name="Sun C."/>
            <person name="Zhou S."/>
            <person name="Xu H."/>
            <person name="Nelson D.R."/>
            <person name="Qian J."/>
            <person name="Song J."/>
            <person name="Luo H."/>
            <person name="Xiang L."/>
            <person name="Li Y."/>
            <person name="Xu Z."/>
            <person name="Ji A."/>
            <person name="Wang L."/>
            <person name="Lu S."/>
            <person name="Hayward A."/>
            <person name="Sun W."/>
            <person name="Li X."/>
            <person name="Schwartz D.C."/>
            <person name="Wang Y."/>
            <person name="Chen S."/>
        </authorList>
    </citation>
    <scope>NUCLEOTIDE SEQUENCE [LARGE SCALE GENOMIC DNA]</scope>
    <source>
        <strain evidence="2 3">ZZ0214-1</strain>
    </source>
</reference>
<gene>
    <name evidence="2" type="ORF">GSI_06485</name>
</gene>
<comment type="caution">
    <text evidence="2">The sequence shown here is derived from an EMBL/GenBank/DDBJ whole genome shotgun (WGS) entry which is preliminary data.</text>
</comment>
<name>A0A2G8SDG9_9APHY</name>
<dbReference type="AlphaFoldDB" id="A0A2G8SDG9"/>
<evidence type="ECO:0000313" key="2">
    <source>
        <dbReference type="EMBL" id="PIL31781.1"/>
    </source>
</evidence>
<evidence type="ECO:0000256" key="1">
    <source>
        <dbReference type="SAM" id="MobiDB-lite"/>
    </source>
</evidence>
<dbReference type="EMBL" id="AYKW01000012">
    <property type="protein sequence ID" value="PIL31781.1"/>
    <property type="molecule type" value="Genomic_DNA"/>
</dbReference>
<dbReference type="Proteomes" id="UP000230002">
    <property type="component" value="Unassembled WGS sequence"/>
</dbReference>
<sequence>MADFSTMQEVLRMRQSVQEDLRPYALRAVTADWEALEAECADETKPIRRQVAYEFFASLEHLHALDFHDPTIGVYVARASLLLRTRGEHSMADRLASHYNRWASEQRWSETAANYVLSLTEREHAFHARVLVDRFQNEMSREVLAAAEEMAFRVRSVYNDFRLDFRALEAAEDPPRMHATLRRDWHLVVCERPSVVDGEPEVIPSATGAPMSGQPSAAGEVSGRGGERDVSEAAESEGSGRRSSESIEEGAPAVLRVGEEPSAAPAVSVGAPAVA</sequence>
<organism evidence="2 3">
    <name type="scientific">Ganoderma sinense ZZ0214-1</name>
    <dbReference type="NCBI Taxonomy" id="1077348"/>
    <lineage>
        <taxon>Eukaryota</taxon>
        <taxon>Fungi</taxon>
        <taxon>Dikarya</taxon>
        <taxon>Basidiomycota</taxon>
        <taxon>Agaricomycotina</taxon>
        <taxon>Agaricomycetes</taxon>
        <taxon>Polyporales</taxon>
        <taxon>Polyporaceae</taxon>
        <taxon>Ganoderma</taxon>
    </lineage>
</organism>
<proteinExistence type="predicted"/>
<keyword evidence="3" id="KW-1185">Reference proteome</keyword>
<accession>A0A2G8SDG9</accession>
<evidence type="ECO:0000313" key="3">
    <source>
        <dbReference type="Proteomes" id="UP000230002"/>
    </source>
</evidence>
<feature type="region of interest" description="Disordered" evidence="1">
    <location>
        <begin position="198"/>
        <end position="275"/>
    </location>
</feature>